<proteinExistence type="predicted"/>
<sequence length="91" mass="9090">MNLLGARAPIQASKQVECGGGSIVSRWEQGTFLRATTVGGGGDGSSVLDEFGTSCCRCASYASAGPFACLTGHAASASAPHMKCPSTTPPP</sequence>
<organism evidence="1 2">
    <name type="scientific">Nesidiocoris tenuis</name>
    <dbReference type="NCBI Taxonomy" id="355587"/>
    <lineage>
        <taxon>Eukaryota</taxon>
        <taxon>Metazoa</taxon>
        <taxon>Ecdysozoa</taxon>
        <taxon>Arthropoda</taxon>
        <taxon>Hexapoda</taxon>
        <taxon>Insecta</taxon>
        <taxon>Pterygota</taxon>
        <taxon>Neoptera</taxon>
        <taxon>Paraneoptera</taxon>
        <taxon>Hemiptera</taxon>
        <taxon>Heteroptera</taxon>
        <taxon>Panheteroptera</taxon>
        <taxon>Cimicomorpha</taxon>
        <taxon>Miridae</taxon>
        <taxon>Dicyphina</taxon>
        <taxon>Nesidiocoris</taxon>
    </lineage>
</organism>
<evidence type="ECO:0000313" key="2">
    <source>
        <dbReference type="Proteomes" id="UP001307889"/>
    </source>
</evidence>
<protein>
    <submittedName>
        <fullName evidence="1">Uncharacterized protein</fullName>
    </submittedName>
</protein>
<reference evidence="1 2" key="1">
    <citation type="submission" date="2023-09" db="EMBL/GenBank/DDBJ databases">
        <title>Nesidiocoris tenuis whole genome shotgun sequence.</title>
        <authorList>
            <person name="Shibata T."/>
            <person name="Shimoda M."/>
            <person name="Kobayashi T."/>
            <person name="Uehara T."/>
        </authorList>
    </citation>
    <scope>NUCLEOTIDE SEQUENCE [LARGE SCALE GENOMIC DNA]</scope>
    <source>
        <strain evidence="1 2">Japan</strain>
    </source>
</reference>
<dbReference type="Proteomes" id="UP001307889">
    <property type="component" value="Chromosome 8"/>
</dbReference>
<accession>A0ABN7AZX2</accession>
<evidence type="ECO:0000313" key="1">
    <source>
        <dbReference type="EMBL" id="BES97715.1"/>
    </source>
</evidence>
<keyword evidence="2" id="KW-1185">Reference proteome</keyword>
<gene>
    <name evidence="1" type="ORF">NTJ_10529</name>
</gene>
<dbReference type="EMBL" id="AP028916">
    <property type="protein sequence ID" value="BES97715.1"/>
    <property type="molecule type" value="Genomic_DNA"/>
</dbReference>
<name>A0ABN7AZX2_9HEMI</name>